<feature type="signal peptide" evidence="2">
    <location>
        <begin position="1"/>
        <end position="24"/>
    </location>
</feature>
<feature type="chain" id="PRO_5012236300" description="Titin" evidence="2">
    <location>
        <begin position="25"/>
        <end position="323"/>
    </location>
</feature>
<sequence length="323" mass="32872">MVMMRYVLCILALLLSCACVHVLAEEVPAADLSDQVPDTESETKIINHGTQCADGVPTGTSADCALPVVQREGSGVASVCTNGTTGKTGECNSLLEKPVLGADGSLCPPGTPEGAQGKCTPPVEKSERVVETLECPPGETSRTHEGTCPSVKQPAELNPALPPQQELQPQPDLNPGGTDNVSLPAGSEGQGNTSSTAGNVDSQRPQQNTTEGEATASTEGTTSSGDVGSNNTNPQTQPESVNEGGESNPGNQATAAADTTGTEGSRENGNADSTTTTTITTTLPPETANNKKGDADSSSSISSSVWVRVPLLIVVTLSCILVC</sequence>
<feature type="region of interest" description="Disordered" evidence="1">
    <location>
        <begin position="104"/>
        <end position="302"/>
    </location>
</feature>
<protein>
    <recommendedName>
        <fullName evidence="5">Titin</fullName>
    </recommendedName>
</protein>
<feature type="compositionally biased region" description="Low complexity" evidence="1">
    <location>
        <begin position="156"/>
        <end position="175"/>
    </location>
</feature>
<dbReference type="VEuPathDB" id="TriTrypDB:TM35_000581220"/>
<proteinExistence type="predicted"/>
<reference evidence="3 4" key="1">
    <citation type="submission" date="2017-03" db="EMBL/GenBank/DDBJ databases">
        <title>An alternative strategy for trypanosome survival in the mammalian bloodstream revealed through genome and transcriptome analysis of the ubiquitous bovine parasite Trypanosoma (Megatrypanum) theileri.</title>
        <authorList>
            <person name="Kelly S."/>
            <person name="Ivens A."/>
            <person name="Mott A."/>
            <person name="O'Neill E."/>
            <person name="Emms D."/>
            <person name="Macleod O."/>
            <person name="Voorheis P."/>
            <person name="Matthews J."/>
            <person name="Matthews K."/>
            <person name="Carrington M."/>
        </authorList>
    </citation>
    <scope>NUCLEOTIDE SEQUENCE [LARGE SCALE GENOMIC DNA]</scope>
    <source>
        <strain evidence="3">Edinburgh</strain>
    </source>
</reference>
<evidence type="ECO:0000256" key="2">
    <source>
        <dbReference type="SAM" id="SignalP"/>
    </source>
</evidence>
<feature type="compositionally biased region" description="Polar residues" evidence="1">
    <location>
        <begin position="226"/>
        <end position="240"/>
    </location>
</feature>
<keyword evidence="2" id="KW-0732">Signal</keyword>
<dbReference type="OrthoDB" id="6359008at2759"/>
<dbReference type="Proteomes" id="UP000192257">
    <property type="component" value="Unassembled WGS sequence"/>
</dbReference>
<evidence type="ECO:0000313" key="4">
    <source>
        <dbReference type="Proteomes" id="UP000192257"/>
    </source>
</evidence>
<feature type="compositionally biased region" description="Polar residues" evidence="1">
    <location>
        <begin position="190"/>
        <end position="208"/>
    </location>
</feature>
<comment type="caution">
    <text evidence="3">The sequence shown here is derived from an EMBL/GenBank/DDBJ whole genome shotgun (WGS) entry which is preliminary data.</text>
</comment>
<name>A0A1X0NHV7_9TRYP</name>
<dbReference type="Gene3D" id="2.60.120.1540">
    <property type="match status" value="1"/>
</dbReference>
<dbReference type="PROSITE" id="PS51257">
    <property type="entry name" value="PROKAR_LIPOPROTEIN"/>
    <property type="match status" value="1"/>
</dbReference>
<dbReference type="AlphaFoldDB" id="A0A1X0NHV7"/>
<organism evidence="3 4">
    <name type="scientific">Trypanosoma theileri</name>
    <dbReference type="NCBI Taxonomy" id="67003"/>
    <lineage>
        <taxon>Eukaryota</taxon>
        <taxon>Discoba</taxon>
        <taxon>Euglenozoa</taxon>
        <taxon>Kinetoplastea</taxon>
        <taxon>Metakinetoplastina</taxon>
        <taxon>Trypanosomatida</taxon>
        <taxon>Trypanosomatidae</taxon>
        <taxon>Trypanosoma</taxon>
    </lineage>
</organism>
<feature type="compositionally biased region" description="Low complexity" evidence="1">
    <location>
        <begin position="253"/>
        <end position="262"/>
    </location>
</feature>
<dbReference type="GeneID" id="39990671"/>
<evidence type="ECO:0008006" key="5">
    <source>
        <dbReference type="Google" id="ProtNLM"/>
    </source>
</evidence>
<dbReference type="RefSeq" id="XP_028877825.1">
    <property type="nucleotide sequence ID" value="XM_029030891.1"/>
</dbReference>
<evidence type="ECO:0000313" key="3">
    <source>
        <dbReference type="EMBL" id="ORC83759.1"/>
    </source>
</evidence>
<dbReference type="EMBL" id="NBCO01000058">
    <property type="protein sequence ID" value="ORC83759.1"/>
    <property type="molecule type" value="Genomic_DNA"/>
</dbReference>
<accession>A0A1X0NHV7</accession>
<keyword evidence="4" id="KW-1185">Reference proteome</keyword>
<feature type="compositionally biased region" description="Low complexity" evidence="1">
    <location>
        <begin position="209"/>
        <end position="225"/>
    </location>
</feature>
<gene>
    <name evidence="3" type="ORF">TM35_000581220</name>
</gene>
<evidence type="ECO:0000256" key="1">
    <source>
        <dbReference type="SAM" id="MobiDB-lite"/>
    </source>
</evidence>